<feature type="transmembrane region" description="Helical" evidence="1">
    <location>
        <begin position="80"/>
        <end position="99"/>
    </location>
</feature>
<organism evidence="2 3">
    <name type="scientific">Juglans regia</name>
    <name type="common">English walnut</name>
    <dbReference type="NCBI Taxonomy" id="51240"/>
    <lineage>
        <taxon>Eukaryota</taxon>
        <taxon>Viridiplantae</taxon>
        <taxon>Streptophyta</taxon>
        <taxon>Embryophyta</taxon>
        <taxon>Tracheophyta</taxon>
        <taxon>Spermatophyta</taxon>
        <taxon>Magnoliopsida</taxon>
        <taxon>eudicotyledons</taxon>
        <taxon>Gunneridae</taxon>
        <taxon>Pentapetalae</taxon>
        <taxon>rosids</taxon>
        <taxon>fabids</taxon>
        <taxon>Fagales</taxon>
        <taxon>Juglandaceae</taxon>
        <taxon>Juglans</taxon>
    </lineage>
</organism>
<proteinExistence type="predicted"/>
<protein>
    <submittedName>
        <fullName evidence="2">Uncharacterized protein</fullName>
    </submittedName>
</protein>
<dbReference type="Proteomes" id="UP000619265">
    <property type="component" value="Unassembled WGS sequence"/>
</dbReference>
<evidence type="ECO:0000256" key="1">
    <source>
        <dbReference type="SAM" id="Phobius"/>
    </source>
</evidence>
<accession>A0A833UQN7</accession>
<keyword evidence="1" id="KW-1133">Transmembrane helix</keyword>
<reference evidence="2" key="1">
    <citation type="submission" date="2015-10" db="EMBL/GenBank/DDBJ databases">
        <authorList>
            <person name="Martinez-Garcia P.J."/>
            <person name="Crepeau M.W."/>
            <person name="Puiu D."/>
            <person name="Gonzalez-Ibeas D."/>
            <person name="Whalen J."/>
            <person name="Stevens K."/>
            <person name="Paul R."/>
            <person name="Butterfield T."/>
            <person name="Britton M."/>
            <person name="Reagan R."/>
            <person name="Chakraborty S."/>
            <person name="Walawage S.L."/>
            <person name="Vasquez-Gross H.A."/>
            <person name="Cardeno C."/>
            <person name="Famula R."/>
            <person name="Pratt K."/>
            <person name="Kuruganti S."/>
            <person name="Aradhya M.K."/>
            <person name="Leslie C.A."/>
            <person name="Dandekar A.M."/>
            <person name="Salzberg S.L."/>
            <person name="Wegrzyn J.L."/>
            <person name="Langley C.H."/>
            <person name="Neale D.B."/>
        </authorList>
    </citation>
    <scope>NUCLEOTIDE SEQUENCE</scope>
    <source>
        <tissue evidence="2">Leaves</tissue>
    </source>
</reference>
<keyword evidence="1" id="KW-0472">Membrane</keyword>
<name>A0A833UQN7_JUGRE</name>
<dbReference type="PANTHER" id="PTHR37761">
    <property type="entry name" value="OS09G0108400 PROTEIN"/>
    <property type="match status" value="1"/>
</dbReference>
<dbReference type="PANTHER" id="PTHR37761:SF2">
    <property type="entry name" value="OS09G0108400 PROTEIN"/>
    <property type="match status" value="1"/>
</dbReference>
<evidence type="ECO:0000313" key="2">
    <source>
        <dbReference type="EMBL" id="KAF5456990.1"/>
    </source>
</evidence>
<gene>
    <name evidence="2" type="ORF">F2P56_021130</name>
</gene>
<reference evidence="2" key="2">
    <citation type="submission" date="2020-03" db="EMBL/GenBank/DDBJ databases">
        <title>Walnut 2.0.</title>
        <authorList>
            <person name="Marrano A."/>
            <person name="Britton M."/>
            <person name="Zimin A.V."/>
            <person name="Zaini P.A."/>
            <person name="Workman R."/>
            <person name="Puiu D."/>
            <person name="Bianco L."/>
            <person name="Allen B.J."/>
            <person name="Troggio M."/>
            <person name="Leslie C.A."/>
            <person name="Timp W."/>
            <person name="Dendekar A."/>
            <person name="Salzberg S.L."/>
            <person name="Neale D.B."/>
        </authorList>
    </citation>
    <scope>NUCLEOTIDE SEQUENCE</scope>
    <source>
        <tissue evidence="2">Leaves</tissue>
    </source>
</reference>
<evidence type="ECO:0000313" key="3">
    <source>
        <dbReference type="Proteomes" id="UP000619265"/>
    </source>
</evidence>
<keyword evidence="1" id="KW-0812">Transmembrane</keyword>
<dbReference type="AlphaFoldDB" id="A0A833UQN7"/>
<comment type="caution">
    <text evidence="2">The sequence shown here is derived from an EMBL/GenBank/DDBJ whole genome shotgun (WGS) entry which is preliminary data.</text>
</comment>
<dbReference type="EMBL" id="LIHL02000010">
    <property type="protein sequence ID" value="KAF5456990.1"/>
    <property type="molecule type" value="Genomic_DNA"/>
</dbReference>
<dbReference type="Gramene" id="Jr10_00640_p1">
    <property type="protein sequence ID" value="cds.Jr10_00640_p1"/>
    <property type="gene ID" value="Jr10_00640"/>
</dbReference>
<sequence length="101" mass="11600">MQELNLLQGKLEAQAESLIGEMHVKEMDLERLNGLWRRVESGNVEVNTARNRFGRCTSEIILLSNLCITDLKVGRKYSCYSGRILYVLCIFALHILVFIKI</sequence>